<feature type="domain" description="Methyl-accepting transducer" evidence="11">
    <location>
        <begin position="401"/>
        <end position="637"/>
    </location>
</feature>
<feature type="transmembrane region" description="Helical" evidence="10">
    <location>
        <begin position="12"/>
        <end position="33"/>
    </location>
</feature>
<dbReference type="EMBL" id="JBHSUS010000001">
    <property type="protein sequence ID" value="MFC6441386.1"/>
    <property type="molecule type" value="Genomic_DNA"/>
</dbReference>
<comment type="caution">
    <text evidence="13">The sequence shown here is derived from an EMBL/GenBank/DDBJ whole genome shotgun (WGS) entry which is preliminary data.</text>
</comment>
<dbReference type="CDD" id="cd06225">
    <property type="entry name" value="HAMP"/>
    <property type="match status" value="1"/>
</dbReference>
<dbReference type="PANTHER" id="PTHR32089">
    <property type="entry name" value="METHYL-ACCEPTING CHEMOTAXIS PROTEIN MCPB"/>
    <property type="match status" value="1"/>
</dbReference>
<dbReference type="CDD" id="cd11386">
    <property type="entry name" value="MCP_signal"/>
    <property type="match status" value="1"/>
</dbReference>
<evidence type="ECO:0000313" key="14">
    <source>
        <dbReference type="Proteomes" id="UP001596364"/>
    </source>
</evidence>
<keyword evidence="6 10" id="KW-0472">Membrane</keyword>
<feature type="transmembrane region" description="Helical" evidence="10">
    <location>
        <begin position="324"/>
        <end position="345"/>
    </location>
</feature>
<evidence type="ECO:0000256" key="6">
    <source>
        <dbReference type="ARBA" id="ARBA00023136"/>
    </source>
</evidence>
<evidence type="ECO:0000256" key="10">
    <source>
        <dbReference type="SAM" id="Phobius"/>
    </source>
</evidence>
<evidence type="ECO:0000256" key="2">
    <source>
        <dbReference type="ARBA" id="ARBA00022475"/>
    </source>
</evidence>
<keyword evidence="5 10" id="KW-1133">Transmembrane helix</keyword>
<evidence type="ECO:0000256" key="3">
    <source>
        <dbReference type="ARBA" id="ARBA00022500"/>
    </source>
</evidence>
<dbReference type="CDD" id="cd12912">
    <property type="entry name" value="PDC2_MCP_like"/>
    <property type="match status" value="1"/>
</dbReference>
<dbReference type="Proteomes" id="UP001596364">
    <property type="component" value="Unassembled WGS sequence"/>
</dbReference>
<evidence type="ECO:0000256" key="4">
    <source>
        <dbReference type="ARBA" id="ARBA00022692"/>
    </source>
</evidence>
<dbReference type="PROSITE" id="PS50111">
    <property type="entry name" value="CHEMOTAXIS_TRANSDUC_2"/>
    <property type="match status" value="1"/>
</dbReference>
<evidence type="ECO:0000256" key="7">
    <source>
        <dbReference type="ARBA" id="ARBA00023224"/>
    </source>
</evidence>
<comment type="similarity">
    <text evidence="8">Belongs to the methyl-accepting chemotaxis (MCP) protein family.</text>
</comment>
<keyword evidence="7 9" id="KW-0807">Transducer</keyword>
<dbReference type="Gene3D" id="1.10.287.950">
    <property type="entry name" value="Methyl-accepting chemotaxis protein"/>
    <property type="match status" value="1"/>
</dbReference>
<dbReference type="Gene3D" id="6.10.340.10">
    <property type="match status" value="1"/>
</dbReference>
<evidence type="ECO:0000256" key="9">
    <source>
        <dbReference type="PROSITE-ProRule" id="PRU00284"/>
    </source>
</evidence>
<evidence type="ECO:0000256" key="5">
    <source>
        <dbReference type="ARBA" id="ARBA00022989"/>
    </source>
</evidence>
<sequence>MKSMSLQRKFMLIVGGSIAVMLFITAFLTVGFIGDSARVRVEQEVVGLVELEAQTVEEFFATYGGVARTFLNNPFLQDFFANHQRRGIAQNAIPQSENVFAMFTNISSSDANIKSAFFGTAQTGEYFYEEGIVGVDSDGPDAGDVTKGYFTTKRPWFNTAVAQGKLYVTPPAVDSQDGSVSAVVQAPLYKNGTLLGVGGVDILISTIGQVIDKIRYDNQGFAFVVDEQQNLVYFPKQTEPFELSSPLASLDTVLRDTDGFAELTNAIRAGSQAFVPVNFHGEEYLAVFRPASLKDPKMDWTLGMMIPASLIQQPINAAITTSTIVSFVIILLITVVTYFASRAITGPLKGMRRAMAKIASGEGDLTRRLEVRSHDEIGQLATEFNLFTEKLQTLISATAVHTRDVSQAADRLKDVSKQTSQEMQVERQHVDMVSSAVTQMATTVQEISQNAAMSSQAAAEADKLTHSGSEQAKEAMAEIASLASSINQAAEVVSGLGNESENIGAVIDVINSIAEQTNLLALNAAIEAARAGEQGRGFAVVADEVRSLASRTQESTENIRRMVERLQSMAQQADTVMQDGKHKSDVGVDKAQQVVTSLQAISDAIGSVQHQSSQIAVATEQQTVAAESINKSLQTITGLSDGTSAHAEQLATEAVQLSGVAGELREIVGQFKI</sequence>
<comment type="subcellular location">
    <subcellularLocation>
        <location evidence="1">Cell membrane</location>
        <topology evidence="1">Multi-pass membrane protein</topology>
    </subcellularLocation>
</comment>
<evidence type="ECO:0000256" key="8">
    <source>
        <dbReference type="ARBA" id="ARBA00029447"/>
    </source>
</evidence>
<evidence type="ECO:0000256" key="1">
    <source>
        <dbReference type="ARBA" id="ARBA00004651"/>
    </source>
</evidence>
<dbReference type="CDD" id="cd12913">
    <property type="entry name" value="PDC1_MCP_like"/>
    <property type="match status" value="1"/>
</dbReference>
<evidence type="ECO:0000259" key="12">
    <source>
        <dbReference type="PROSITE" id="PS50885"/>
    </source>
</evidence>
<keyword evidence="3" id="KW-0145">Chemotaxis</keyword>
<evidence type="ECO:0000259" key="11">
    <source>
        <dbReference type="PROSITE" id="PS50111"/>
    </source>
</evidence>
<dbReference type="SMART" id="SM00304">
    <property type="entry name" value="HAMP"/>
    <property type="match status" value="1"/>
</dbReference>
<organism evidence="13 14">
    <name type="scientific">Pseudobowmanella zhangzhouensis</name>
    <dbReference type="NCBI Taxonomy" id="1537679"/>
    <lineage>
        <taxon>Bacteria</taxon>
        <taxon>Pseudomonadati</taxon>
        <taxon>Pseudomonadota</taxon>
        <taxon>Gammaproteobacteria</taxon>
        <taxon>Alteromonadales</taxon>
        <taxon>Alteromonadaceae</taxon>
    </lineage>
</organism>
<name>A0ABW1XNS4_9ALTE</name>
<dbReference type="Pfam" id="PF02743">
    <property type="entry name" value="dCache_1"/>
    <property type="match status" value="1"/>
</dbReference>
<accession>A0ABW1XNS4</accession>
<feature type="domain" description="HAMP" evidence="12">
    <location>
        <begin position="342"/>
        <end position="396"/>
    </location>
</feature>
<dbReference type="RefSeq" id="WP_131257850.1">
    <property type="nucleotide sequence ID" value="NZ_JBHSUS010000001.1"/>
</dbReference>
<dbReference type="InterPro" id="IPR033479">
    <property type="entry name" value="dCache_1"/>
</dbReference>
<keyword evidence="14" id="KW-1185">Reference proteome</keyword>
<dbReference type="SUPFAM" id="SSF58104">
    <property type="entry name" value="Methyl-accepting chemotaxis protein (MCP) signaling domain"/>
    <property type="match status" value="1"/>
</dbReference>
<evidence type="ECO:0000313" key="13">
    <source>
        <dbReference type="EMBL" id="MFC6441386.1"/>
    </source>
</evidence>
<dbReference type="InterPro" id="IPR004089">
    <property type="entry name" value="MCPsignal_dom"/>
</dbReference>
<dbReference type="SMART" id="SM00283">
    <property type="entry name" value="MA"/>
    <property type="match status" value="1"/>
</dbReference>
<dbReference type="Gene3D" id="3.30.450.20">
    <property type="entry name" value="PAS domain"/>
    <property type="match status" value="2"/>
</dbReference>
<dbReference type="Pfam" id="PF00015">
    <property type="entry name" value="MCPsignal"/>
    <property type="match status" value="1"/>
</dbReference>
<protein>
    <submittedName>
        <fullName evidence="13">Methyl-accepting chemotaxis protein</fullName>
    </submittedName>
</protein>
<keyword evidence="2" id="KW-1003">Cell membrane</keyword>
<keyword evidence="4 10" id="KW-0812">Transmembrane</keyword>
<proteinExistence type="inferred from homology"/>
<dbReference type="PANTHER" id="PTHR32089:SF112">
    <property type="entry name" value="LYSOZYME-LIKE PROTEIN-RELATED"/>
    <property type="match status" value="1"/>
</dbReference>
<gene>
    <name evidence="13" type="ORF">ACFP85_14630</name>
</gene>
<dbReference type="InterPro" id="IPR003660">
    <property type="entry name" value="HAMP_dom"/>
</dbReference>
<dbReference type="Pfam" id="PF00672">
    <property type="entry name" value="HAMP"/>
    <property type="match status" value="1"/>
</dbReference>
<reference evidence="14" key="1">
    <citation type="journal article" date="2019" name="Int. J. Syst. Evol. Microbiol.">
        <title>The Global Catalogue of Microorganisms (GCM) 10K type strain sequencing project: providing services to taxonomists for standard genome sequencing and annotation.</title>
        <authorList>
            <consortium name="The Broad Institute Genomics Platform"/>
            <consortium name="The Broad Institute Genome Sequencing Center for Infectious Disease"/>
            <person name="Wu L."/>
            <person name="Ma J."/>
        </authorList>
    </citation>
    <scope>NUCLEOTIDE SEQUENCE [LARGE SCALE GENOMIC DNA]</scope>
    <source>
        <strain evidence="14">CGMCC 1.16031</strain>
    </source>
</reference>
<dbReference type="PROSITE" id="PS50885">
    <property type="entry name" value="HAMP"/>
    <property type="match status" value="1"/>
</dbReference>